<reference evidence="1" key="1">
    <citation type="submission" date="2024-07" db="EMBL/GenBank/DDBJ databases">
        <title>Identification and characteristics of an arsenic-resistant bacterial isolate, which belongs to a novel species.</title>
        <authorList>
            <person name="Juszczyk A."/>
            <person name="Kowalczyk A."/>
            <person name="Was K."/>
            <person name="Kosowicz W."/>
            <person name="Budzyn A."/>
            <person name="Latowski D."/>
        </authorList>
    </citation>
    <scope>NUCLEOTIDE SEQUENCE</scope>
    <source>
        <strain evidence="1">As8PL</strain>
    </source>
</reference>
<sequence>MSVHLQIAKQVSNHRKAQKEFLALDKKREKAIDRVLEDAKKGLHVSVHEINSITKEMNNIASTYHFPPRKEVSIDMVRDYLTKSE</sequence>
<evidence type="ECO:0000313" key="1">
    <source>
        <dbReference type="EMBL" id="XDI37529.1"/>
    </source>
</evidence>
<dbReference type="AlphaFoldDB" id="A0AB39BV14"/>
<organism evidence="1">
    <name type="scientific">Alkalihalophilus sp. As8PL</name>
    <dbReference type="NCBI Taxonomy" id="3237103"/>
    <lineage>
        <taxon>Bacteria</taxon>
        <taxon>Bacillati</taxon>
        <taxon>Bacillota</taxon>
        <taxon>Bacilli</taxon>
        <taxon>Bacillales</taxon>
        <taxon>Bacillaceae</taxon>
        <taxon>Alkalihalophilus</taxon>
    </lineage>
</organism>
<gene>
    <name evidence="1" type="ORF">AB3N04_04225</name>
</gene>
<proteinExistence type="predicted"/>
<name>A0AB39BV14_9BACI</name>
<dbReference type="EMBL" id="CP162551">
    <property type="protein sequence ID" value="XDI37529.1"/>
    <property type="molecule type" value="Genomic_DNA"/>
</dbReference>
<dbReference type="InterPro" id="IPR019688">
    <property type="entry name" value="DUF2533"/>
</dbReference>
<accession>A0AB39BV14</accession>
<dbReference type="RefSeq" id="WP_368504867.1">
    <property type="nucleotide sequence ID" value="NZ_CP162551.1"/>
</dbReference>
<dbReference type="Pfam" id="PF10752">
    <property type="entry name" value="DUF2533"/>
    <property type="match status" value="1"/>
</dbReference>
<protein>
    <submittedName>
        <fullName evidence="1">DUF2533 family protein</fullName>
    </submittedName>
</protein>